<feature type="domain" description="ABC3 transporter permease C-terminal" evidence="8">
    <location>
        <begin position="271"/>
        <end position="404"/>
    </location>
</feature>
<keyword evidence="6 7" id="KW-0472">Membrane</keyword>
<evidence type="ECO:0000256" key="4">
    <source>
        <dbReference type="ARBA" id="ARBA00022692"/>
    </source>
</evidence>
<comment type="similarity">
    <text evidence="2">Belongs to the ABC-4 integral membrane protein family. LolC/E subfamily.</text>
</comment>
<dbReference type="Pfam" id="PF12704">
    <property type="entry name" value="MacB_PCD"/>
    <property type="match status" value="1"/>
</dbReference>
<evidence type="ECO:0000256" key="5">
    <source>
        <dbReference type="ARBA" id="ARBA00022989"/>
    </source>
</evidence>
<dbReference type="Pfam" id="PF02687">
    <property type="entry name" value="FtsX"/>
    <property type="match status" value="1"/>
</dbReference>
<reference evidence="10 11" key="2">
    <citation type="submission" date="2019-05" db="EMBL/GenBank/DDBJ databases">
        <title>Genome evolution of the obligate endosymbiont Buchnera aphidicola.</title>
        <authorList>
            <person name="Moran N.A."/>
        </authorList>
    </citation>
    <scope>NUCLEOTIDE SEQUENCE [LARGE SCALE GENOMIC DNA]</scope>
    <source>
        <strain evidence="10 11">Msa</strain>
    </source>
</reference>
<dbReference type="GO" id="GO:0098797">
    <property type="term" value="C:plasma membrane protein complex"/>
    <property type="evidence" value="ECO:0007669"/>
    <property type="project" value="TreeGrafter"/>
</dbReference>
<dbReference type="PANTHER" id="PTHR30489">
    <property type="entry name" value="LIPOPROTEIN-RELEASING SYSTEM TRANSMEMBRANE PROTEIN LOLE"/>
    <property type="match status" value="1"/>
</dbReference>
<accession>A0A4D6YHK4</accession>
<feature type="transmembrane region" description="Helical" evidence="7">
    <location>
        <begin position="20"/>
        <end position="47"/>
    </location>
</feature>
<name>A0A4D6YHK4_9GAMM</name>
<dbReference type="EMBL" id="CP034864">
    <property type="protein sequence ID" value="QCI23835.1"/>
    <property type="molecule type" value="Genomic_DNA"/>
</dbReference>
<evidence type="ECO:0000256" key="1">
    <source>
        <dbReference type="ARBA" id="ARBA00004651"/>
    </source>
</evidence>
<organism evidence="10 11">
    <name type="scientific">Buchnera aphidicola</name>
    <name type="common">Macrosiphoniella sanborni</name>
    <dbReference type="NCBI Taxonomy" id="1241865"/>
    <lineage>
        <taxon>Bacteria</taxon>
        <taxon>Pseudomonadati</taxon>
        <taxon>Pseudomonadota</taxon>
        <taxon>Gammaproteobacteria</taxon>
        <taxon>Enterobacterales</taxon>
        <taxon>Erwiniaceae</taxon>
        <taxon>Buchnera</taxon>
    </lineage>
</organism>
<feature type="transmembrane region" description="Helical" evidence="7">
    <location>
        <begin position="268"/>
        <end position="292"/>
    </location>
</feature>
<evidence type="ECO:0000256" key="2">
    <source>
        <dbReference type="ARBA" id="ARBA00005236"/>
    </source>
</evidence>
<feature type="domain" description="MacB-like periplasmic core" evidence="9">
    <location>
        <begin position="26"/>
        <end position="233"/>
    </location>
</feature>
<evidence type="ECO:0000259" key="9">
    <source>
        <dbReference type="Pfam" id="PF12704"/>
    </source>
</evidence>
<keyword evidence="4 7" id="KW-0812">Transmembrane</keyword>
<feature type="transmembrane region" description="Helical" evidence="7">
    <location>
        <begin position="323"/>
        <end position="342"/>
    </location>
</feature>
<gene>
    <name evidence="10" type="ORF">D9V74_01395</name>
</gene>
<dbReference type="InterPro" id="IPR025857">
    <property type="entry name" value="MacB_PCD"/>
</dbReference>
<comment type="subcellular location">
    <subcellularLocation>
        <location evidence="1">Cell membrane</location>
        <topology evidence="1">Multi-pass membrane protein</topology>
    </subcellularLocation>
</comment>
<protein>
    <submittedName>
        <fullName evidence="10">FtsX-like permease family protein</fullName>
    </submittedName>
</protein>
<dbReference type="AlphaFoldDB" id="A0A4D6YHK4"/>
<dbReference type="InterPro" id="IPR051447">
    <property type="entry name" value="Lipoprotein-release_system"/>
</dbReference>
<dbReference type="Proteomes" id="UP000298745">
    <property type="component" value="Chromosome"/>
</dbReference>
<dbReference type="InterPro" id="IPR003838">
    <property type="entry name" value="ABC3_permease_C"/>
</dbReference>
<evidence type="ECO:0000256" key="7">
    <source>
        <dbReference type="SAM" id="Phobius"/>
    </source>
</evidence>
<keyword evidence="3" id="KW-1003">Cell membrane</keyword>
<evidence type="ECO:0000259" key="8">
    <source>
        <dbReference type="Pfam" id="PF02687"/>
    </source>
</evidence>
<proteinExistence type="inferred from homology"/>
<dbReference type="GO" id="GO:0044874">
    <property type="term" value="P:lipoprotein localization to outer membrane"/>
    <property type="evidence" value="ECO:0007669"/>
    <property type="project" value="TreeGrafter"/>
</dbReference>
<keyword evidence="5 7" id="KW-1133">Transmembrane helix</keyword>
<evidence type="ECO:0000313" key="11">
    <source>
        <dbReference type="Proteomes" id="UP000298745"/>
    </source>
</evidence>
<evidence type="ECO:0000256" key="6">
    <source>
        <dbReference type="ARBA" id="ARBA00023136"/>
    </source>
</evidence>
<reference evidence="10 11" key="1">
    <citation type="submission" date="2018-12" db="EMBL/GenBank/DDBJ databases">
        <authorList>
            <person name="Chong R.A."/>
        </authorList>
    </citation>
    <scope>NUCLEOTIDE SEQUENCE [LARGE SCALE GENOMIC DNA]</scope>
    <source>
        <strain evidence="10 11">Msa</strain>
    </source>
</reference>
<dbReference type="RefSeq" id="WP_158362604.1">
    <property type="nucleotide sequence ID" value="NZ_CP034864.1"/>
</dbReference>
<feature type="transmembrane region" description="Helical" evidence="7">
    <location>
        <begin position="374"/>
        <end position="394"/>
    </location>
</feature>
<sequence length="411" mass="47987">MNFLPILIAKKLYLKDKKNYTIFFVTILSRIGIFISVFALIMSFSALNGFQKLLNNTVLSTLPHAIIQLTEKSYINWKDMIIKLKMFPEVSYSEPYIIKNGLLIVKNKIKTIEMKSFRHIKYLKKNLLYLDKKNIFLTKKNINEIIISSYLAKYLSIKIGDSIDLIFFNEDNNHISSYFKHFSFKISNIFESNGILDTNLVYIPFSFFKNFLNINDNINSIELHISDPLHADQIILNILKKMHTPLLTYTWMNHYEFIYHNIKKIKTIVYLILILLVIISCFSIASISLMTISKKTQEIAILRSIGASNILIHLIFLCYGLRSILIGSVIGLFTGIIIIINYKNIRFFLENRFKDNILFDNFYYHNFFLLKIDLLDIMTIFISIIGIGIITNWYPAYCASKINPSSILKEY</sequence>
<feature type="transmembrane region" description="Helical" evidence="7">
    <location>
        <begin position="299"/>
        <end position="317"/>
    </location>
</feature>
<dbReference type="OrthoDB" id="9808461at2"/>
<dbReference type="PANTHER" id="PTHR30489:SF0">
    <property type="entry name" value="LIPOPROTEIN-RELEASING SYSTEM TRANSMEMBRANE PROTEIN LOLE"/>
    <property type="match status" value="1"/>
</dbReference>
<evidence type="ECO:0000256" key="3">
    <source>
        <dbReference type="ARBA" id="ARBA00022475"/>
    </source>
</evidence>
<evidence type="ECO:0000313" key="10">
    <source>
        <dbReference type="EMBL" id="QCI23835.1"/>
    </source>
</evidence>